<keyword evidence="9" id="KW-0067">ATP-binding</keyword>
<reference evidence="9 10" key="1">
    <citation type="submission" date="2012-11" db="EMBL/GenBank/DDBJ databases">
        <title>The complete genome sequence of Corynebacterium maris Coryn-1 (=DSM 45190).</title>
        <authorList>
            <person name="Schaffert L."/>
            <person name="Albersmeier A."/>
            <person name="Kalinowski J."/>
            <person name="Ruckert C."/>
        </authorList>
    </citation>
    <scope>NUCLEOTIDE SEQUENCE [LARGE SCALE GENOMIC DNA]</scope>
    <source>
        <strain evidence="10">Coryn-1</strain>
    </source>
</reference>
<dbReference type="RefSeq" id="WP_020934889.1">
    <property type="nucleotide sequence ID" value="NC_021915.1"/>
</dbReference>
<feature type="region of interest" description="Domain III" evidence="6">
    <location>
        <begin position="151"/>
        <end position="203"/>
    </location>
</feature>
<dbReference type="InterPro" id="IPR000085">
    <property type="entry name" value="RuvA"/>
</dbReference>
<dbReference type="SUPFAM" id="SSF47781">
    <property type="entry name" value="RuvA domain 2-like"/>
    <property type="match status" value="1"/>
</dbReference>
<dbReference type="InterPro" id="IPR012340">
    <property type="entry name" value="NA-bd_OB-fold"/>
</dbReference>
<dbReference type="Gene3D" id="1.10.8.10">
    <property type="entry name" value="DNA helicase RuvA subunit, C-terminal domain"/>
    <property type="match status" value="1"/>
</dbReference>
<keyword evidence="10" id="KW-1185">Reference proteome</keyword>
<accession>S5TJC6</accession>
<dbReference type="GO" id="GO:0000400">
    <property type="term" value="F:four-way junction DNA binding"/>
    <property type="evidence" value="ECO:0007669"/>
    <property type="project" value="UniProtKB-UniRule"/>
</dbReference>
<dbReference type="Pfam" id="PF14520">
    <property type="entry name" value="HHH_5"/>
    <property type="match status" value="1"/>
</dbReference>
<dbReference type="OrthoDB" id="5293449at2"/>
<dbReference type="InterPro" id="IPR036267">
    <property type="entry name" value="RuvA_C_sf"/>
</dbReference>
<feature type="region of interest" description="Domain I" evidence="6">
    <location>
        <begin position="1"/>
        <end position="64"/>
    </location>
</feature>
<comment type="caution">
    <text evidence="6">Lacks conserved residue(s) required for the propagation of feature annotation.</text>
</comment>
<keyword evidence="3 6" id="KW-0238">DNA-binding</keyword>
<evidence type="ECO:0000256" key="4">
    <source>
        <dbReference type="ARBA" id="ARBA00023172"/>
    </source>
</evidence>
<keyword evidence="9" id="KW-0347">Helicase</keyword>
<evidence type="ECO:0000256" key="3">
    <source>
        <dbReference type="ARBA" id="ARBA00023125"/>
    </source>
</evidence>
<evidence type="ECO:0000313" key="9">
    <source>
        <dbReference type="EMBL" id="AGS34956.1"/>
    </source>
</evidence>
<keyword evidence="1 6" id="KW-0963">Cytoplasm</keyword>
<dbReference type="GO" id="GO:0009378">
    <property type="term" value="F:four-way junction helicase activity"/>
    <property type="evidence" value="ECO:0007669"/>
    <property type="project" value="InterPro"/>
</dbReference>
<dbReference type="InterPro" id="IPR013849">
    <property type="entry name" value="DNA_helicase_Holl-junc_RuvA_I"/>
</dbReference>
<dbReference type="SUPFAM" id="SSF50249">
    <property type="entry name" value="Nucleic acid-binding proteins"/>
    <property type="match status" value="1"/>
</dbReference>
<dbReference type="STRING" id="1224163.B841_07415"/>
<dbReference type="GO" id="GO:0048476">
    <property type="term" value="C:Holliday junction resolvase complex"/>
    <property type="evidence" value="ECO:0007669"/>
    <property type="project" value="UniProtKB-UniRule"/>
</dbReference>
<dbReference type="eggNOG" id="COG0632">
    <property type="taxonomic scope" value="Bacteria"/>
</dbReference>
<evidence type="ECO:0000256" key="1">
    <source>
        <dbReference type="ARBA" id="ARBA00022490"/>
    </source>
</evidence>
<comment type="subunit">
    <text evidence="6">Homotetramer. Forms an RuvA(8)-RuvB(12)-Holliday junction (HJ) complex. HJ DNA is sandwiched between 2 RuvA tetramers; dsDNA enters through RuvA and exits via RuvB. An RuvB hexamer assembles on each DNA strand where it exits the tetramer. Each RuvB hexamer is contacted by two RuvA subunits (via domain III) on 2 adjacent RuvB subunits; this complex drives branch migration. In the full resolvosome a probable DNA-RuvA(4)-RuvB(12)-RuvC(2) complex forms which resolves the HJ.</text>
</comment>
<dbReference type="Gene3D" id="1.10.150.20">
    <property type="entry name" value="5' to 3' exonuclease, C-terminal subdomain"/>
    <property type="match status" value="1"/>
</dbReference>
<protein>
    <recommendedName>
        <fullName evidence="6">Holliday junction branch migration complex subunit RuvA</fullName>
    </recommendedName>
</protein>
<dbReference type="GO" id="GO:0006281">
    <property type="term" value="P:DNA repair"/>
    <property type="evidence" value="ECO:0007669"/>
    <property type="project" value="UniProtKB-UniRule"/>
</dbReference>
<dbReference type="NCBIfam" id="TIGR00084">
    <property type="entry name" value="ruvA"/>
    <property type="match status" value="1"/>
</dbReference>
<dbReference type="InterPro" id="IPR010994">
    <property type="entry name" value="RuvA_2-like"/>
</dbReference>
<gene>
    <name evidence="6 9" type="primary">ruvA</name>
    <name evidence="9" type="ORF">B841_07415</name>
</gene>
<comment type="similarity">
    <text evidence="6">Belongs to the RuvA family.</text>
</comment>
<dbReference type="GO" id="GO:0009379">
    <property type="term" value="C:Holliday junction helicase complex"/>
    <property type="evidence" value="ECO:0007669"/>
    <property type="project" value="InterPro"/>
</dbReference>
<dbReference type="PATRIC" id="fig|1224163.3.peg.1490"/>
<dbReference type="HOGENOM" id="CLU_087936_3_0_11"/>
<keyword evidence="2 6" id="KW-0227">DNA damage</keyword>
<sequence>MIASLRGEVLSIGLDHAVIECAGVGYQVLATPPTLGRLRRGEETLVLTSMVAVKDNVPNLYGFGSDEERRMFHLLQTLSGLGPKLAIACLTTLQPAEISKAVAEKDPKTLQTIPGVGKRMADRMVVELGGKVDEYLPAPDEAPELPIVPAHAADVAEQVVEALVGLGFTDRVAGPVVDGILAENPDLDTAAALRSALSQLGRK</sequence>
<evidence type="ECO:0000256" key="5">
    <source>
        <dbReference type="ARBA" id="ARBA00023204"/>
    </source>
</evidence>
<dbReference type="EMBL" id="CP003924">
    <property type="protein sequence ID" value="AGS34956.1"/>
    <property type="molecule type" value="Genomic_DNA"/>
</dbReference>
<evidence type="ECO:0000256" key="6">
    <source>
        <dbReference type="HAMAP-Rule" id="MF_00031"/>
    </source>
</evidence>
<dbReference type="Proteomes" id="UP000015388">
    <property type="component" value="Chromosome"/>
</dbReference>
<dbReference type="KEGG" id="cmd:B841_07415"/>
<keyword evidence="5 6" id="KW-0234">DNA repair</keyword>
<evidence type="ECO:0000259" key="8">
    <source>
        <dbReference type="Pfam" id="PF07499"/>
    </source>
</evidence>
<comment type="function">
    <text evidence="6">The RuvA-RuvB-RuvC complex processes Holliday junction (HJ) DNA during genetic recombination and DNA repair, while the RuvA-RuvB complex plays an important role in the rescue of blocked DNA replication forks via replication fork reversal (RFR). RuvA specifically binds to HJ cruciform DNA, conferring on it an open structure. The RuvB hexamer acts as an ATP-dependent pump, pulling dsDNA into and through the RuvAB complex. HJ branch migration allows RuvC to scan DNA until it finds its consensus sequence, where it cleaves and resolves the cruciform DNA.</text>
</comment>
<dbReference type="CDD" id="cd14332">
    <property type="entry name" value="UBA_RuvA_C"/>
    <property type="match status" value="1"/>
</dbReference>
<comment type="domain">
    <text evidence="6">Has three domains with a flexible linker between the domains II and III and assumes an 'L' shape. Domain III is highly mobile and contacts RuvB.</text>
</comment>
<name>S5TJC6_9CORY</name>
<dbReference type="Gene3D" id="2.40.50.140">
    <property type="entry name" value="Nucleic acid-binding proteins"/>
    <property type="match status" value="1"/>
</dbReference>
<dbReference type="Pfam" id="PF07499">
    <property type="entry name" value="RuvA_C"/>
    <property type="match status" value="1"/>
</dbReference>
<keyword evidence="9" id="KW-0378">Hydrolase</keyword>
<dbReference type="GO" id="GO:0005737">
    <property type="term" value="C:cytoplasm"/>
    <property type="evidence" value="ECO:0007669"/>
    <property type="project" value="UniProtKB-SubCell"/>
</dbReference>
<keyword evidence="4 6" id="KW-0233">DNA recombination</keyword>
<dbReference type="InterPro" id="IPR011114">
    <property type="entry name" value="RuvA_C"/>
</dbReference>
<dbReference type="GO" id="GO:0006310">
    <property type="term" value="P:DNA recombination"/>
    <property type="evidence" value="ECO:0007669"/>
    <property type="project" value="UniProtKB-UniRule"/>
</dbReference>
<feature type="domain" description="Holliday junction DNA helicase RuvA C-terminal" evidence="8">
    <location>
        <begin position="154"/>
        <end position="200"/>
    </location>
</feature>
<dbReference type="AlphaFoldDB" id="S5TJC6"/>
<dbReference type="GO" id="GO:0005524">
    <property type="term" value="F:ATP binding"/>
    <property type="evidence" value="ECO:0007669"/>
    <property type="project" value="InterPro"/>
</dbReference>
<dbReference type="SUPFAM" id="SSF46929">
    <property type="entry name" value="DNA helicase RuvA subunit, C-terminal domain"/>
    <property type="match status" value="1"/>
</dbReference>
<keyword evidence="9" id="KW-0547">Nucleotide-binding</keyword>
<comment type="subcellular location">
    <subcellularLocation>
        <location evidence="6">Cytoplasm</location>
    </subcellularLocation>
</comment>
<organism evidence="9 10">
    <name type="scientific">Corynebacterium maris DSM 45190</name>
    <dbReference type="NCBI Taxonomy" id="1224163"/>
    <lineage>
        <taxon>Bacteria</taxon>
        <taxon>Bacillati</taxon>
        <taxon>Actinomycetota</taxon>
        <taxon>Actinomycetes</taxon>
        <taxon>Mycobacteriales</taxon>
        <taxon>Corynebacteriaceae</taxon>
        <taxon>Corynebacterium</taxon>
    </lineage>
</organism>
<evidence type="ECO:0000313" key="10">
    <source>
        <dbReference type="Proteomes" id="UP000015388"/>
    </source>
</evidence>
<dbReference type="Pfam" id="PF01330">
    <property type="entry name" value="RuvA_N"/>
    <property type="match status" value="1"/>
</dbReference>
<evidence type="ECO:0000259" key="7">
    <source>
        <dbReference type="Pfam" id="PF01330"/>
    </source>
</evidence>
<evidence type="ECO:0000256" key="2">
    <source>
        <dbReference type="ARBA" id="ARBA00022763"/>
    </source>
</evidence>
<dbReference type="HAMAP" id="MF_00031">
    <property type="entry name" value="DNA_HJ_migration_RuvA"/>
    <property type="match status" value="1"/>
</dbReference>
<proteinExistence type="inferred from homology"/>
<feature type="domain" description="DNA helicase Holliday junction RuvA type" evidence="7">
    <location>
        <begin position="1"/>
        <end position="62"/>
    </location>
</feature>